<name>A0A1G7SFN4_9ACTN</name>
<organism evidence="3 4">
    <name type="scientific">Sinosporangium album</name>
    <dbReference type="NCBI Taxonomy" id="504805"/>
    <lineage>
        <taxon>Bacteria</taxon>
        <taxon>Bacillati</taxon>
        <taxon>Actinomycetota</taxon>
        <taxon>Actinomycetes</taxon>
        <taxon>Streptosporangiales</taxon>
        <taxon>Streptosporangiaceae</taxon>
        <taxon>Sinosporangium</taxon>
    </lineage>
</organism>
<keyword evidence="4" id="KW-1185">Reference proteome</keyword>
<dbReference type="InterPro" id="IPR020904">
    <property type="entry name" value="Sc_DH/Rdtase_CS"/>
</dbReference>
<evidence type="ECO:0000313" key="4">
    <source>
        <dbReference type="Proteomes" id="UP000198923"/>
    </source>
</evidence>
<dbReference type="InterPro" id="IPR051122">
    <property type="entry name" value="SDR_DHRS6-like"/>
</dbReference>
<dbReference type="Proteomes" id="UP000198923">
    <property type="component" value="Unassembled WGS sequence"/>
</dbReference>
<dbReference type="PROSITE" id="PS00061">
    <property type="entry name" value="ADH_SHORT"/>
    <property type="match status" value="1"/>
</dbReference>
<proteinExistence type="inferred from homology"/>
<evidence type="ECO:0000256" key="2">
    <source>
        <dbReference type="ARBA" id="ARBA00023002"/>
    </source>
</evidence>
<dbReference type="AlphaFoldDB" id="A0A1G7SFN4"/>
<sequence>MIIVVAGAGGPAGQAAVEHFTKRGDTVIALDNRPIPGGRVVDLLDQEAVRDLAVGIQAEHGRVDGVFHVVGGWRGSKTFAETSLDDWRLLSDLLIRTLQHVTLAFEPALRASGSGRFAIVSAKAAESPTQGNAAYGAAKAAAEAWTLSFADALKGSGSAAAILVVKALVHEAMRAEKPEAKFAGFTDVHTLAEAYASLFNRPADDINGQRLDLTQ</sequence>
<reference evidence="3 4" key="1">
    <citation type="submission" date="2016-10" db="EMBL/GenBank/DDBJ databases">
        <authorList>
            <person name="de Groot N.N."/>
        </authorList>
    </citation>
    <scope>NUCLEOTIDE SEQUENCE [LARGE SCALE GENOMIC DNA]</scope>
    <source>
        <strain evidence="3 4">CPCC 201354</strain>
    </source>
</reference>
<dbReference type="GO" id="GO:0016491">
    <property type="term" value="F:oxidoreductase activity"/>
    <property type="evidence" value="ECO:0007669"/>
    <property type="project" value="UniProtKB-KW"/>
</dbReference>
<dbReference type="InterPro" id="IPR036291">
    <property type="entry name" value="NAD(P)-bd_dom_sf"/>
</dbReference>
<dbReference type="Gene3D" id="3.40.50.720">
    <property type="entry name" value="NAD(P)-binding Rossmann-like Domain"/>
    <property type="match status" value="1"/>
</dbReference>
<dbReference type="OrthoDB" id="4773823at2"/>
<dbReference type="EMBL" id="FNCN01000002">
    <property type="protein sequence ID" value="SDG21239.1"/>
    <property type="molecule type" value="Genomic_DNA"/>
</dbReference>
<dbReference type="RefSeq" id="WP_093167979.1">
    <property type="nucleotide sequence ID" value="NZ_FNCN01000002.1"/>
</dbReference>
<evidence type="ECO:0000313" key="3">
    <source>
        <dbReference type="EMBL" id="SDG21239.1"/>
    </source>
</evidence>
<dbReference type="InterPro" id="IPR002347">
    <property type="entry name" value="SDR_fam"/>
</dbReference>
<dbReference type="SUPFAM" id="SSF51735">
    <property type="entry name" value="NAD(P)-binding Rossmann-fold domains"/>
    <property type="match status" value="1"/>
</dbReference>
<evidence type="ECO:0000256" key="1">
    <source>
        <dbReference type="ARBA" id="ARBA00006484"/>
    </source>
</evidence>
<keyword evidence="2" id="KW-0560">Oxidoreductase</keyword>
<dbReference type="PANTHER" id="PTHR43477">
    <property type="entry name" value="DIHYDROANTICAPSIN 7-DEHYDROGENASE"/>
    <property type="match status" value="1"/>
</dbReference>
<protein>
    <submittedName>
        <fullName evidence="3">Short chain dehydrogenase</fullName>
    </submittedName>
</protein>
<dbReference type="STRING" id="504805.SAMN05421505_102271"/>
<dbReference type="PANTHER" id="PTHR43477:SF1">
    <property type="entry name" value="DIHYDROANTICAPSIN 7-DEHYDROGENASE"/>
    <property type="match status" value="1"/>
</dbReference>
<accession>A0A1G7SFN4</accession>
<dbReference type="Pfam" id="PF00106">
    <property type="entry name" value="adh_short"/>
    <property type="match status" value="1"/>
</dbReference>
<comment type="similarity">
    <text evidence="1">Belongs to the short-chain dehydrogenases/reductases (SDR) family.</text>
</comment>
<gene>
    <name evidence="3" type="ORF">SAMN05421505_102271</name>
</gene>